<dbReference type="InterPro" id="IPR051531">
    <property type="entry name" value="N-acetyltransferase"/>
</dbReference>
<dbReference type="RefSeq" id="WP_077568963.1">
    <property type="nucleotide sequence ID" value="NZ_MRVI01000001.1"/>
</dbReference>
<dbReference type="Proteomes" id="UP000189059">
    <property type="component" value="Unassembled WGS sequence"/>
</dbReference>
<evidence type="ECO:0000259" key="1">
    <source>
        <dbReference type="PROSITE" id="PS51186"/>
    </source>
</evidence>
<sequence>MRLETKRLIIREFTMTDMADVHRYASDPMVTEHTMWGPNTEEDTLQYLRMVIQYSEQTPRNNYELAITLKDGGALIGGCGIYRMDTNAEMGYCLNRDYWRQGYTSEAAEAICRFGFETLGVHRVYATCRPGNAGSAGVLRRIGMKQEGHLRQHLWFKERFHDSYLFSILKDEFARSQKEQWSDKR</sequence>
<organism evidence="2 3">
    <name type="scientific">Paenibacillus ihbetae</name>
    <dbReference type="NCBI Taxonomy" id="1870820"/>
    <lineage>
        <taxon>Bacteria</taxon>
        <taxon>Bacillati</taxon>
        <taxon>Bacillota</taxon>
        <taxon>Bacilli</taxon>
        <taxon>Bacillales</taxon>
        <taxon>Paenibacillaceae</taxon>
        <taxon>Paenibacillus</taxon>
    </lineage>
</organism>
<dbReference type="EMBL" id="MRVI01000001">
    <property type="protein sequence ID" value="OOC64193.1"/>
    <property type="molecule type" value="Genomic_DNA"/>
</dbReference>
<keyword evidence="3" id="KW-1185">Reference proteome</keyword>
<comment type="caution">
    <text evidence="2">The sequence shown here is derived from an EMBL/GenBank/DDBJ whole genome shotgun (WGS) entry which is preliminary data.</text>
</comment>
<dbReference type="Gene3D" id="3.40.630.30">
    <property type="match status" value="1"/>
</dbReference>
<dbReference type="InterPro" id="IPR016181">
    <property type="entry name" value="Acyl_CoA_acyltransferase"/>
</dbReference>
<proteinExistence type="predicted"/>
<dbReference type="SUPFAM" id="SSF55729">
    <property type="entry name" value="Acyl-CoA N-acyltransferases (Nat)"/>
    <property type="match status" value="1"/>
</dbReference>
<dbReference type="PROSITE" id="PS51186">
    <property type="entry name" value="GNAT"/>
    <property type="match status" value="1"/>
</dbReference>
<reference evidence="2 3" key="1">
    <citation type="submission" date="2016-12" db="EMBL/GenBank/DDBJ databases">
        <title>Genome sequencing and description of Paenibacillus sp. nov. from high altitude lake in the Indian Trans- Himalayas.</title>
        <authorList>
            <person name="Kiran S."/>
            <person name="Swarnkar M.K."/>
            <person name="Rana A."/>
            <person name="Tewari R."/>
            <person name="Gulati A."/>
        </authorList>
    </citation>
    <scope>NUCLEOTIDE SEQUENCE [LARGE SCALE GENOMIC DNA]</scope>
    <source>
        <strain evidence="2 3">IHBB 9951</strain>
    </source>
</reference>
<gene>
    <name evidence="2" type="ORF">BBD40_05955</name>
</gene>
<feature type="domain" description="N-acetyltransferase" evidence="1">
    <location>
        <begin position="8"/>
        <end position="171"/>
    </location>
</feature>
<dbReference type="Pfam" id="PF13302">
    <property type="entry name" value="Acetyltransf_3"/>
    <property type="match status" value="1"/>
</dbReference>
<dbReference type="PANTHER" id="PTHR43792">
    <property type="entry name" value="GNAT FAMILY, PUTATIVE (AFU_ORTHOLOGUE AFUA_3G00765)-RELATED-RELATED"/>
    <property type="match status" value="1"/>
</dbReference>
<name>A0ABX3K463_9BACL</name>
<evidence type="ECO:0000313" key="2">
    <source>
        <dbReference type="EMBL" id="OOC64193.1"/>
    </source>
</evidence>
<protein>
    <submittedName>
        <fullName evidence="2">GNAT family N-acetyltransferase</fullName>
    </submittedName>
</protein>
<dbReference type="InterPro" id="IPR000182">
    <property type="entry name" value="GNAT_dom"/>
</dbReference>
<accession>A0ABX3K463</accession>
<evidence type="ECO:0000313" key="3">
    <source>
        <dbReference type="Proteomes" id="UP000189059"/>
    </source>
</evidence>